<dbReference type="SMART" id="SM00508">
    <property type="entry name" value="PostSET"/>
    <property type="match status" value="1"/>
</dbReference>
<dbReference type="PROSITE" id="PS50280">
    <property type="entry name" value="SET"/>
    <property type="match status" value="1"/>
</dbReference>
<evidence type="ECO:0000256" key="8">
    <source>
        <dbReference type="SAM" id="MobiDB-lite"/>
    </source>
</evidence>
<feature type="domain" description="SET" evidence="9">
    <location>
        <begin position="83"/>
        <end position="200"/>
    </location>
</feature>
<dbReference type="Proteomes" id="UP001159364">
    <property type="component" value="Linkage Group LG07"/>
</dbReference>
<evidence type="ECO:0000313" key="12">
    <source>
        <dbReference type="EMBL" id="KAJ8760630.1"/>
    </source>
</evidence>
<dbReference type="FunFam" id="2.170.270.10:FF:000028">
    <property type="entry name" value="Histone-lysine N-methyltransferase"/>
    <property type="match status" value="1"/>
</dbReference>
<sequence length="491" mass="55731">MDPCRELIPHYEHIQQNDFAYRRHKKQKEEEIAICECRFNENDPFSTCEERCLNVLTSTECTPGYCPCGNYCKNQRFQKCQYAKTKLFQTEGRGWGLLADEDIKAGQFIIEYCGEVISWKEARRRSQNYENQGLKDAYIISLNSAESIDATKKGSLARFINHSCQPNCETRKWNVLGEIRVGIFAKQDISNGTELAYDYNFEWYGGAKVRCLCGAATCSGFLGAKSRGFQEDTYLWEDDDERYTVEKVPLYDSAEDEPSSKLPKTGNSPSEIRMSRNYECSSIMDWSMEAEHNSAALVVSPLDSVPNEGVLINPVKTESCDEMRLYCHDTQQGFAQKSAIQSNSAGKKKIGPGRKKKKHLKHHSNGKSKDVTEKQVDARYVAKLLALKEAQEEVLTNEELKNDAASQLASLYDEIRPAIEEHERDSQDSVATSVAEKWIEACCRKLKAEFDLYFSVIKNIACTPKDTTDQVQLSEVQHIGSEVKLLEFGET</sequence>
<evidence type="ECO:0000256" key="5">
    <source>
        <dbReference type="ARBA" id="ARBA00022679"/>
    </source>
</evidence>
<dbReference type="InterPro" id="IPR001214">
    <property type="entry name" value="SET_dom"/>
</dbReference>
<dbReference type="InterPro" id="IPR003616">
    <property type="entry name" value="Post-SET_dom"/>
</dbReference>
<dbReference type="InterPro" id="IPR006560">
    <property type="entry name" value="AWS_dom"/>
</dbReference>
<dbReference type="GO" id="GO:0032259">
    <property type="term" value="P:methylation"/>
    <property type="evidence" value="ECO:0007669"/>
    <property type="project" value="UniProtKB-KW"/>
</dbReference>
<keyword evidence="4" id="KW-0489">Methyltransferase</keyword>
<evidence type="ECO:0000256" key="1">
    <source>
        <dbReference type="ARBA" id="ARBA00004123"/>
    </source>
</evidence>
<feature type="domain" description="Post-SET" evidence="10">
    <location>
        <begin position="207"/>
        <end position="223"/>
    </location>
</feature>
<evidence type="ECO:0000259" key="10">
    <source>
        <dbReference type="PROSITE" id="PS50868"/>
    </source>
</evidence>
<dbReference type="Pfam" id="PF00856">
    <property type="entry name" value="SET"/>
    <property type="match status" value="1"/>
</dbReference>
<organism evidence="12 13">
    <name type="scientific">Erythroxylum novogranatense</name>
    <dbReference type="NCBI Taxonomy" id="1862640"/>
    <lineage>
        <taxon>Eukaryota</taxon>
        <taxon>Viridiplantae</taxon>
        <taxon>Streptophyta</taxon>
        <taxon>Embryophyta</taxon>
        <taxon>Tracheophyta</taxon>
        <taxon>Spermatophyta</taxon>
        <taxon>Magnoliopsida</taxon>
        <taxon>eudicotyledons</taxon>
        <taxon>Gunneridae</taxon>
        <taxon>Pentapetalae</taxon>
        <taxon>rosids</taxon>
        <taxon>fabids</taxon>
        <taxon>Malpighiales</taxon>
        <taxon>Erythroxylaceae</taxon>
        <taxon>Erythroxylum</taxon>
    </lineage>
</organism>
<dbReference type="PROSITE" id="PS50868">
    <property type="entry name" value="POST_SET"/>
    <property type="match status" value="1"/>
</dbReference>
<dbReference type="SUPFAM" id="SSF82199">
    <property type="entry name" value="SET domain"/>
    <property type="match status" value="1"/>
</dbReference>
<dbReference type="InterPro" id="IPR046341">
    <property type="entry name" value="SET_dom_sf"/>
</dbReference>
<evidence type="ECO:0000256" key="6">
    <source>
        <dbReference type="ARBA" id="ARBA00022691"/>
    </source>
</evidence>
<keyword evidence="3" id="KW-0158">Chromosome</keyword>
<proteinExistence type="predicted"/>
<keyword evidence="5" id="KW-0808">Transferase</keyword>
<evidence type="ECO:0000256" key="4">
    <source>
        <dbReference type="ARBA" id="ARBA00022603"/>
    </source>
</evidence>
<dbReference type="Gene3D" id="2.170.270.10">
    <property type="entry name" value="SET domain"/>
    <property type="match status" value="1"/>
</dbReference>
<comment type="subcellular location">
    <subcellularLocation>
        <location evidence="2">Chromosome</location>
    </subcellularLocation>
    <subcellularLocation>
        <location evidence="1">Nucleus</location>
    </subcellularLocation>
</comment>
<dbReference type="SMART" id="SM00570">
    <property type="entry name" value="AWS"/>
    <property type="match status" value="1"/>
</dbReference>
<dbReference type="PANTHER" id="PTHR22884">
    <property type="entry name" value="SET DOMAIN PROTEINS"/>
    <property type="match status" value="1"/>
</dbReference>
<evidence type="ECO:0008006" key="14">
    <source>
        <dbReference type="Google" id="ProtNLM"/>
    </source>
</evidence>
<gene>
    <name evidence="12" type="ORF">K2173_015297</name>
</gene>
<dbReference type="GO" id="GO:0042054">
    <property type="term" value="F:histone methyltransferase activity"/>
    <property type="evidence" value="ECO:0007669"/>
    <property type="project" value="InterPro"/>
</dbReference>
<evidence type="ECO:0000259" key="11">
    <source>
        <dbReference type="PROSITE" id="PS51215"/>
    </source>
</evidence>
<feature type="domain" description="AWS" evidence="11">
    <location>
        <begin position="30"/>
        <end position="81"/>
    </location>
</feature>
<feature type="compositionally biased region" description="Basic residues" evidence="8">
    <location>
        <begin position="346"/>
        <end position="366"/>
    </location>
</feature>
<reference evidence="12 13" key="1">
    <citation type="submission" date="2021-09" db="EMBL/GenBank/DDBJ databases">
        <title>Genomic insights and catalytic innovation underlie evolution of tropane alkaloids biosynthesis.</title>
        <authorList>
            <person name="Wang Y.-J."/>
            <person name="Tian T."/>
            <person name="Huang J.-P."/>
            <person name="Huang S.-X."/>
        </authorList>
    </citation>
    <scope>NUCLEOTIDE SEQUENCE [LARGE SCALE GENOMIC DNA]</scope>
    <source>
        <strain evidence="12">KIB-2018</strain>
        <tissue evidence="12">Leaf</tissue>
    </source>
</reference>
<keyword evidence="6" id="KW-0949">S-adenosyl-L-methionine</keyword>
<accession>A0AAV8T1I4</accession>
<name>A0AAV8T1I4_9ROSI</name>
<dbReference type="SMART" id="SM00317">
    <property type="entry name" value="SET"/>
    <property type="match status" value="1"/>
</dbReference>
<comment type="caution">
    <text evidence="12">The sequence shown here is derived from an EMBL/GenBank/DDBJ whole genome shotgun (WGS) entry which is preliminary data.</text>
</comment>
<dbReference type="InterPro" id="IPR050777">
    <property type="entry name" value="SET2_Histone-Lys_MeTrsfase"/>
</dbReference>
<feature type="compositionally biased region" description="Polar residues" evidence="8">
    <location>
        <begin position="336"/>
        <end position="345"/>
    </location>
</feature>
<feature type="region of interest" description="Disordered" evidence="8">
    <location>
        <begin position="336"/>
        <end position="372"/>
    </location>
</feature>
<evidence type="ECO:0000259" key="9">
    <source>
        <dbReference type="PROSITE" id="PS50280"/>
    </source>
</evidence>
<dbReference type="Pfam" id="PF17907">
    <property type="entry name" value="AWS"/>
    <property type="match status" value="1"/>
</dbReference>
<dbReference type="PROSITE" id="PS51215">
    <property type="entry name" value="AWS"/>
    <property type="match status" value="1"/>
</dbReference>
<keyword evidence="13" id="KW-1185">Reference proteome</keyword>
<dbReference type="EMBL" id="JAIWQS010000007">
    <property type="protein sequence ID" value="KAJ8760630.1"/>
    <property type="molecule type" value="Genomic_DNA"/>
</dbReference>
<keyword evidence="7" id="KW-0539">Nucleus</keyword>
<dbReference type="AlphaFoldDB" id="A0AAV8T1I4"/>
<evidence type="ECO:0000313" key="13">
    <source>
        <dbReference type="Proteomes" id="UP001159364"/>
    </source>
</evidence>
<protein>
    <recommendedName>
        <fullName evidence="14">Histone-lysine N-methyltransferase ASHH1</fullName>
    </recommendedName>
</protein>
<dbReference type="GO" id="GO:0005634">
    <property type="term" value="C:nucleus"/>
    <property type="evidence" value="ECO:0007669"/>
    <property type="project" value="UniProtKB-SubCell"/>
</dbReference>
<dbReference type="GO" id="GO:0005694">
    <property type="term" value="C:chromosome"/>
    <property type="evidence" value="ECO:0007669"/>
    <property type="project" value="UniProtKB-SubCell"/>
</dbReference>
<evidence type="ECO:0000256" key="7">
    <source>
        <dbReference type="ARBA" id="ARBA00023242"/>
    </source>
</evidence>
<evidence type="ECO:0000256" key="3">
    <source>
        <dbReference type="ARBA" id="ARBA00022454"/>
    </source>
</evidence>
<evidence type="ECO:0000256" key="2">
    <source>
        <dbReference type="ARBA" id="ARBA00004286"/>
    </source>
</evidence>